<proteinExistence type="predicted"/>
<accession>A0A9P0IM21</accession>
<reference evidence="3" key="2">
    <citation type="submission" date="2022-10" db="EMBL/GenBank/DDBJ databases">
        <authorList>
            <consortium name="ENA_rothamsted_submissions"/>
            <consortium name="culmorum"/>
            <person name="King R."/>
        </authorList>
    </citation>
    <scope>NUCLEOTIDE SEQUENCE</scope>
</reference>
<feature type="region of interest" description="Disordered" evidence="1">
    <location>
        <begin position="61"/>
        <end position="197"/>
    </location>
</feature>
<organism evidence="3 4">
    <name type="scientific">Aphis gossypii</name>
    <name type="common">Cotton aphid</name>
    <dbReference type="NCBI Taxonomy" id="80765"/>
    <lineage>
        <taxon>Eukaryota</taxon>
        <taxon>Metazoa</taxon>
        <taxon>Ecdysozoa</taxon>
        <taxon>Arthropoda</taxon>
        <taxon>Hexapoda</taxon>
        <taxon>Insecta</taxon>
        <taxon>Pterygota</taxon>
        <taxon>Neoptera</taxon>
        <taxon>Paraneoptera</taxon>
        <taxon>Hemiptera</taxon>
        <taxon>Sternorrhyncha</taxon>
        <taxon>Aphidomorpha</taxon>
        <taxon>Aphidoidea</taxon>
        <taxon>Aphididae</taxon>
        <taxon>Aphidini</taxon>
        <taxon>Aphis</taxon>
        <taxon>Aphis</taxon>
    </lineage>
</organism>
<feature type="region of interest" description="Disordered" evidence="1">
    <location>
        <begin position="234"/>
        <end position="268"/>
    </location>
</feature>
<evidence type="ECO:0000256" key="1">
    <source>
        <dbReference type="SAM" id="MobiDB-lite"/>
    </source>
</evidence>
<feature type="signal peptide" evidence="2">
    <location>
        <begin position="1"/>
        <end position="20"/>
    </location>
</feature>
<feature type="compositionally biased region" description="Low complexity" evidence="1">
    <location>
        <begin position="101"/>
        <end position="115"/>
    </location>
</feature>
<feature type="compositionally biased region" description="Polar residues" evidence="1">
    <location>
        <begin position="234"/>
        <end position="262"/>
    </location>
</feature>
<evidence type="ECO:0000256" key="2">
    <source>
        <dbReference type="SAM" id="SignalP"/>
    </source>
</evidence>
<dbReference type="EMBL" id="OU899034">
    <property type="protein sequence ID" value="CAH1710938.1"/>
    <property type="molecule type" value="Genomic_DNA"/>
</dbReference>
<keyword evidence="2" id="KW-0732">Signal</keyword>
<name>A0A9P0IM21_APHGO</name>
<protein>
    <submittedName>
        <fullName evidence="3">Uncharacterized protein</fullName>
    </submittedName>
</protein>
<dbReference type="AlphaFoldDB" id="A0A9P0IM21"/>
<evidence type="ECO:0000313" key="3">
    <source>
        <dbReference type="EMBL" id="CAH1710938.1"/>
    </source>
</evidence>
<keyword evidence="4" id="KW-1185">Reference proteome</keyword>
<feature type="compositionally biased region" description="Low complexity" evidence="1">
    <location>
        <begin position="63"/>
        <end position="82"/>
    </location>
</feature>
<gene>
    <name evidence="3" type="ORF">APHIGO_LOCUS1410</name>
</gene>
<dbReference type="Proteomes" id="UP001154329">
    <property type="component" value="Chromosome 1"/>
</dbReference>
<sequence>MTRISVALVLTIIASNTVRCTPTTWDAVTATSRPKSSVSTLPSSSTHAALSEELLDALKKFHSSSSSPGKDSPTPAATGTATPPIPPPTASNRISIMHFPAASSSMSADQSSRPSTTDPGPLIPGQLHQLPFDLQMSDRGHNQIPEPPLSQAPLQSRVPLPVPVPPTIADAQSSPAHVTPPSDRSTDPASLKIEPIGLSPNSNQELIKLLTDLRMSPASLQESAAASGQNQILAPGQTTHHSSTNNLQLLSPGSPNSAQPSKVSRPILAPNQTPLDYLLSSSSPMYQINSINRQPPPPTDRPRPNLEFVKYLLTLPRYQQALNELIAAQSSTQT</sequence>
<evidence type="ECO:0000313" key="4">
    <source>
        <dbReference type="Proteomes" id="UP001154329"/>
    </source>
</evidence>
<feature type="chain" id="PRO_5040219257" evidence="2">
    <location>
        <begin position="21"/>
        <end position="334"/>
    </location>
</feature>
<reference evidence="3" key="1">
    <citation type="submission" date="2022-02" db="EMBL/GenBank/DDBJ databases">
        <authorList>
            <person name="King R."/>
        </authorList>
    </citation>
    <scope>NUCLEOTIDE SEQUENCE</scope>
</reference>